<accession>A0A0E9XYF7</accession>
<protein>
    <submittedName>
        <fullName evidence="1">Uncharacterized protein</fullName>
    </submittedName>
</protein>
<sequence>MILLYIPKLKRNGAVQ</sequence>
<reference evidence="1" key="1">
    <citation type="submission" date="2014-11" db="EMBL/GenBank/DDBJ databases">
        <authorList>
            <person name="Amaro Gonzalez C."/>
        </authorList>
    </citation>
    <scope>NUCLEOTIDE SEQUENCE</scope>
</reference>
<evidence type="ECO:0000313" key="1">
    <source>
        <dbReference type="EMBL" id="JAI07457.1"/>
    </source>
</evidence>
<reference evidence="1" key="2">
    <citation type="journal article" date="2015" name="Fish Shellfish Immunol.">
        <title>Early steps in the European eel (Anguilla anguilla)-Vibrio vulnificus interaction in the gills: Role of the RtxA13 toxin.</title>
        <authorList>
            <person name="Callol A."/>
            <person name="Pajuelo D."/>
            <person name="Ebbesson L."/>
            <person name="Teles M."/>
            <person name="MacKenzie S."/>
            <person name="Amaro C."/>
        </authorList>
    </citation>
    <scope>NUCLEOTIDE SEQUENCE</scope>
</reference>
<proteinExistence type="predicted"/>
<dbReference type="AlphaFoldDB" id="A0A0E9XYF7"/>
<organism evidence="1">
    <name type="scientific">Anguilla anguilla</name>
    <name type="common">European freshwater eel</name>
    <name type="synonym">Muraena anguilla</name>
    <dbReference type="NCBI Taxonomy" id="7936"/>
    <lineage>
        <taxon>Eukaryota</taxon>
        <taxon>Metazoa</taxon>
        <taxon>Chordata</taxon>
        <taxon>Craniata</taxon>
        <taxon>Vertebrata</taxon>
        <taxon>Euteleostomi</taxon>
        <taxon>Actinopterygii</taxon>
        <taxon>Neopterygii</taxon>
        <taxon>Teleostei</taxon>
        <taxon>Anguilliformes</taxon>
        <taxon>Anguillidae</taxon>
        <taxon>Anguilla</taxon>
    </lineage>
</organism>
<dbReference type="EMBL" id="GBXM01001121">
    <property type="protein sequence ID" value="JAI07457.1"/>
    <property type="molecule type" value="Transcribed_RNA"/>
</dbReference>
<name>A0A0E9XYF7_ANGAN</name>